<evidence type="ECO:0000313" key="1">
    <source>
        <dbReference type="EMBL" id="KAI9450128.1"/>
    </source>
</evidence>
<dbReference type="Proteomes" id="UP001207468">
    <property type="component" value="Unassembled WGS sequence"/>
</dbReference>
<keyword evidence="2" id="KW-1185">Reference proteome</keyword>
<accession>A0ACC0TWQ6</accession>
<proteinExistence type="predicted"/>
<comment type="caution">
    <text evidence="1">The sequence shown here is derived from an EMBL/GenBank/DDBJ whole genome shotgun (WGS) entry which is preliminary data.</text>
</comment>
<name>A0ACC0TWQ6_9AGAM</name>
<reference evidence="1" key="1">
    <citation type="submission" date="2021-03" db="EMBL/GenBank/DDBJ databases">
        <title>Evolutionary priming and transition to the ectomycorrhizal habit in an iconic lineage of mushroom-forming fungi: is preadaptation a requirement?</title>
        <authorList>
            <consortium name="DOE Joint Genome Institute"/>
            <person name="Looney B.P."/>
            <person name="Miyauchi S."/>
            <person name="Morin E."/>
            <person name="Drula E."/>
            <person name="Courty P.E."/>
            <person name="Chicoki N."/>
            <person name="Fauchery L."/>
            <person name="Kohler A."/>
            <person name="Kuo A."/>
            <person name="LaButti K."/>
            <person name="Pangilinan J."/>
            <person name="Lipzen A."/>
            <person name="Riley R."/>
            <person name="Andreopoulos W."/>
            <person name="He G."/>
            <person name="Johnson J."/>
            <person name="Barry K.W."/>
            <person name="Grigoriev I.V."/>
            <person name="Nagy L."/>
            <person name="Hibbett D."/>
            <person name="Henrissat B."/>
            <person name="Matheny P.B."/>
            <person name="Labbe J."/>
            <person name="Martin A.F."/>
        </authorList>
    </citation>
    <scope>NUCLEOTIDE SEQUENCE</scope>
    <source>
        <strain evidence="1">BPL698</strain>
    </source>
</reference>
<evidence type="ECO:0000313" key="2">
    <source>
        <dbReference type="Proteomes" id="UP001207468"/>
    </source>
</evidence>
<dbReference type="EMBL" id="JAGFNK010000451">
    <property type="protein sequence ID" value="KAI9450128.1"/>
    <property type="molecule type" value="Genomic_DNA"/>
</dbReference>
<sequence length="1202" mass="131120">MNWVSTMPPPLPRIVCPLWKHSVRPPSHLQCAFPRFPRVKNLQDTFVHLYFLSEFTVQITSFSSWSITSSSHVAVNLPFHRLSPRSRRVTHHFPSPPTLIEPINYLRDFGRSLLHGLAFPTYLNRFVWFRGSITRQFLIKTTILHLSRPSFQLLLLSDSRVITHTQGNFVTCLGPTLIRWSLFLISLPGLLLFVELTLLTRQPSRFEGLSRTVRNYVPTSISIAIPSASPSPPRVSLPISFGRFMSPAHSSVSYEGTTRADHRRSWGTEAGTKTLDEVLTLDQHQSSQGITHRPDLPCYPRSDDSEYITWARWDALLPMGAGPSIRLLVLGYLSGLQIWDCTNLDSISEVLNVSCLDWGRVLHAGVLPSPPPVAADEFLGSRPLLGIIAQRLHQEPDFLVYSLSAHQVVKRLSIPGIVSFSANSNVIVISTSSPDSLRIISSCTFASLSIISSGLSTLMPQLSSSSITTTNPDATLQPAMNVNEDGTNIRPRPVFALSHRFLAYVCSTSPAITPGRQQAKTSARTEGVDVHLDISGMALRVGGSVLNGVRTLGSRALTAARTRISDPQSTAPSKPLSRSAPEHLTPLGSDAQSIPTGCHVMVLDLLPVIAPLPSSQVPELVVEFHPSKRQPISALQFSADGSALMVVPSDGQTIKVFQLRPVPRTLRFVITESEQLDAEQNSPTMESSPWHMYDLRRGRTSAVVENLDWATDGRWIAVATQKRTVHIFATNPYGGQPDGQSHVKGRVCNSSNLLLSTSLPPLVRLRSGQPPASRPCAPLAFVFIHPNAHSLPKRLLPLPTVLSSPSSTASSTRSSPSREPLSPPHKGRRADFQDILIFDPVDGSLSLRRCAVGLRPIEQTLSVPSSIPGIGGTSISLPSRPSLSRGSAPLPAPIIALQARSSGAVPGDDKPTAIVGHEYEVATWNLRRGRGWPVVKGSLRPEGHVELLSSTSAPNWLSFAELRTCSQSPQVLPRSLYLSHQFFFHTLGDDYHGRLRRFQLDALGPKIEVRKEVEISAYAAGVGEAFIHGSHDPTRISSSFDEPLSSAMTSGLEYPSSPPIIPMFPNGTPGSFKNSIPIQRVAAGLSDGMTEGFARVRREIGRVRSPQLVHHNVTAGVPLEFGEEDEDFALSYGGDGGISPPRDDGGSASVSTPSSGLDAGDQKVGNSAWRDWDVEAPNGDDMEEQFQEFSVVGFMDEEQDRH</sequence>
<protein>
    <submittedName>
        <fullName evidence="1">Uncharacterized protein</fullName>
    </submittedName>
</protein>
<gene>
    <name evidence="1" type="ORF">F5148DRAFT_610313</name>
</gene>
<organism evidence="1 2">
    <name type="scientific">Russula earlei</name>
    <dbReference type="NCBI Taxonomy" id="71964"/>
    <lineage>
        <taxon>Eukaryota</taxon>
        <taxon>Fungi</taxon>
        <taxon>Dikarya</taxon>
        <taxon>Basidiomycota</taxon>
        <taxon>Agaricomycotina</taxon>
        <taxon>Agaricomycetes</taxon>
        <taxon>Russulales</taxon>
        <taxon>Russulaceae</taxon>
        <taxon>Russula</taxon>
    </lineage>
</organism>